<evidence type="ECO:0000313" key="3">
    <source>
        <dbReference type="Proteomes" id="UP000678545"/>
    </source>
</evidence>
<feature type="chain" id="PRO_5036890849" evidence="1">
    <location>
        <begin position="25"/>
        <end position="189"/>
    </location>
</feature>
<evidence type="ECO:0000256" key="1">
    <source>
        <dbReference type="SAM" id="SignalP"/>
    </source>
</evidence>
<dbReference type="EMBL" id="JAGSPJ010000003">
    <property type="protein sequence ID" value="MBR7800143.1"/>
    <property type="molecule type" value="Genomic_DNA"/>
</dbReference>
<reference evidence="2" key="1">
    <citation type="submission" date="2021-04" db="EMBL/GenBank/DDBJ databases">
        <title>novel species isolated from subtropical streams in China.</title>
        <authorList>
            <person name="Lu H."/>
        </authorList>
    </citation>
    <scope>NUCLEOTIDE SEQUENCE</scope>
    <source>
        <strain evidence="2">FT137W</strain>
    </source>
</reference>
<feature type="signal peptide" evidence="1">
    <location>
        <begin position="1"/>
        <end position="24"/>
    </location>
</feature>
<keyword evidence="1" id="KW-0732">Signal</keyword>
<dbReference type="AlphaFoldDB" id="A0A941E5L3"/>
<gene>
    <name evidence="2" type="ORF">KDM90_09040</name>
</gene>
<accession>A0A941E5L3</accession>
<keyword evidence="3" id="KW-1185">Reference proteome</keyword>
<name>A0A941E5L3_9BURK</name>
<sequence>MKNLTIAILFCYSLVSPTSGVAYAAQTEVGSSSALPQIGTRAVVGERLFDEDLLKISGKLWRGQLSYLDYSANVLRSIPSNLLVTRSSEKSSVWLWSYGYDKEPHANASNGIELSEDGRRFGNENVLQRQVAEDGTLTVITSMVGEDDNRPAEFRFTYTVTENTFTRQKEVKLKSGGDFFTRHTYRWTR</sequence>
<protein>
    <submittedName>
        <fullName evidence="2">Uncharacterized protein</fullName>
    </submittedName>
</protein>
<organism evidence="2 3">
    <name type="scientific">Undibacterium fentianense</name>
    <dbReference type="NCBI Taxonomy" id="2828728"/>
    <lineage>
        <taxon>Bacteria</taxon>
        <taxon>Pseudomonadati</taxon>
        <taxon>Pseudomonadota</taxon>
        <taxon>Betaproteobacteria</taxon>
        <taxon>Burkholderiales</taxon>
        <taxon>Oxalobacteraceae</taxon>
        <taxon>Undibacterium</taxon>
    </lineage>
</organism>
<evidence type="ECO:0000313" key="2">
    <source>
        <dbReference type="EMBL" id="MBR7800143.1"/>
    </source>
</evidence>
<dbReference type="RefSeq" id="WP_212675274.1">
    <property type="nucleotide sequence ID" value="NZ_JAGSPJ010000003.1"/>
</dbReference>
<proteinExistence type="predicted"/>
<comment type="caution">
    <text evidence="2">The sequence shown here is derived from an EMBL/GenBank/DDBJ whole genome shotgun (WGS) entry which is preliminary data.</text>
</comment>
<dbReference type="Proteomes" id="UP000678545">
    <property type="component" value="Unassembled WGS sequence"/>
</dbReference>